<proteinExistence type="predicted"/>
<reference evidence="1" key="1">
    <citation type="journal article" date="2014" name="Nucleic Acids Res.">
        <title>The evolutionary dynamics of variant antigen genes in Babesia reveal a history of genomic innovation underlying host-parasite interaction.</title>
        <authorList>
            <person name="Jackson A.P."/>
            <person name="Otto T.D."/>
            <person name="Darby A."/>
            <person name="Ramaprasad A."/>
            <person name="Xia D."/>
            <person name="Echaide I.E."/>
            <person name="Farber M."/>
            <person name="Gahlot S."/>
            <person name="Gamble J."/>
            <person name="Gupta D."/>
            <person name="Gupta Y."/>
            <person name="Jackson L."/>
            <person name="Malandrin L."/>
            <person name="Malas T.B."/>
            <person name="Moussa E."/>
            <person name="Nair M."/>
            <person name="Reid A.J."/>
            <person name="Sanders M."/>
            <person name="Sharma J."/>
            <person name="Tracey A."/>
            <person name="Quail M.A."/>
            <person name="Weir W."/>
            <person name="Wastling J.M."/>
            <person name="Hall N."/>
            <person name="Willadsen P."/>
            <person name="Lingelbach K."/>
            <person name="Shiels B."/>
            <person name="Tait A."/>
            <person name="Berriman M."/>
            <person name="Allred D.R."/>
            <person name="Pain A."/>
        </authorList>
    </citation>
    <scope>NUCLEOTIDE SEQUENCE</scope>
    <source>
        <strain evidence="1">1802A</strain>
    </source>
</reference>
<name>A0AAD9G7R8_BABDI</name>
<protein>
    <submittedName>
        <fullName evidence="1">Uncharacterized protein</fullName>
    </submittedName>
</protein>
<comment type="caution">
    <text evidence="1">The sequence shown here is derived from an EMBL/GenBank/DDBJ whole genome shotgun (WGS) entry which is preliminary data.</text>
</comment>
<evidence type="ECO:0000313" key="1">
    <source>
        <dbReference type="EMBL" id="KAK1933385.1"/>
    </source>
</evidence>
<gene>
    <name evidence="1" type="ORF">X943_003428</name>
</gene>
<dbReference type="AlphaFoldDB" id="A0AAD9G7R8"/>
<sequence>MAYARYNRISKHWWGVTHFRIGGRTQPRPNKGFRVTHLPTVGAALEHCRWWKYLRRGTLANVLNQQPSSNVQGAAPGLCIDGLFKMIAVTSTYLSEAEKGNATLNDAQLTVLGSYLGVSFFGNRKQRYRRI</sequence>
<dbReference type="EMBL" id="JAHBMH010000073">
    <property type="protein sequence ID" value="KAK1933385.1"/>
    <property type="molecule type" value="Genomic_DNA"/>
</dbReference>
<reference evidence="1" key="2">
    <citation type="submission" date="2021-05" db="EMBL/GenBank/DDBJ databases">
        <authorList>
            <person name="Pain A."/>
        </authorList>
    </citation>
    <scope>NUCLEOTIDE SEQUENCE</scope>
    <source>
        <strain evidence="1">1802A</strain>
    </source>
</reference>
<keyword evidence="2" id="KW-1185">Reference proteome</keyword>
<evidence type="ECO:0000313" key="2">
    <source>
        <dbReference type="Proteomes" id="UP001195914"/>
    </source>
</evidence>
<dbReference type="Proteomes" id="UP001195914">
    <property type="component" value="Unassembled WGS sequence"/>
</dbReference>
<accession>A0AAD9G7R8</accession>
<organism evidence="1 2">
    <name type="scientific">Babesia divergens</name>
    <dbReference type="NCBI Taxonomy" id="32595"/>
    <lineage>
        <taxon>Eukaryota</taxon>
        <taxon>Sar</taxon>
        <taxon>Alveolata</taxon>
        <taxon>Apicomplexa</taxon>
        <taxon>Aconoidasida</taxon>
        <taxon>Piroplasmida</taxon>
        <taxon>Babesiidae</taxon>
        <taxon>Babesia</taxon>
    </lineage>
</organism>